<feature type="region of interest" description="Disordered" evidence="3">
    <location>
        <begin position="656"/>
        <end position="679"/>
    </location>
</feature>
<feature type="compositionally biased region" description="Low complexity" evidence="3">
    <location>
        <begin position="291"/>
        <end position="323"/>
    </location>
</feature>
<dbReference type="PANTHER" id="PTHR21551:SF0">
    <property type="entry name" value="PROTEIN ASSOCIATED WITH TOPO II RELATED-1, ISOFORM A"/>
    <property type="match status" value="1"/>
</dbReference>
<feature type="region of interest" description="Disordered" evidence="3">
    <location>
        <begin position="70"/>
        <end position="97"/>
    </location>
</feature>
<reference evidence="4" key="1">
    <citation type="submission" date="2020-05" db="UniProtKB">
        <authorList>
            <consortium name="EnsemblMetazoa"/>
        </authorList>
    </citation>
    <scope>IDENTIFICATION</scope>
    <source>
        <strain evidence="4">Aabys</strain>
    </source>
</reference>
<feature type="compositionally biased region" description="Low complexity" evidence="3">
    <location>
        <begin position="403"/>
        <end position="412"/>
    </location>
</feature>
<dbReference type="OrthoDB" id="8251691at2759"/>
<keyword evidence="2" id="KW-0963">Cytoplasm</keyword>
<dbReference type="EnsemblMetazoa" id="MDOA004041-RA">
    <property type="protein sequence ID" value="MDOA004041-PA"/>
    <property type="gene ID" value="MDOA004041"/>
</dbReference>
<organism evidence="4">
    <name type="scientific">Musca domestica</name>
    <name type="common">House fly</name>
    <dbReference type="NCBI Taxonomy" id="7370"/>
    <lineage>
        <taxon>Eukaryota</taxon>
        <taxon>Metazoa</taxon>
        <taxon>Ecdysozoa</taxon>
        <taxon>Arthropoda</taxon>
        <taxon>Hexapoda</taxon>
        <taxon>Insecta</taxon>
        <taxon>Pterygota</taxon>
        <taxon>Neoptera</taxon>
        <taxon>Endopterygota</taxon>
        <taxon>Diptera</taxon>
        <taxon>Brachycera</taxon>
        <taxon>Muscomorpha</taxon>
        <taxon>Muscoidea</taxon>
        <taxon>Muscidae</taxon>
        <taxon>Musca</taxon>
    </lineage>
</organism>
<dbReference type="GO" id="GO:0000290">
    <property type="term" value="P:deadenylation-dependent decapping of nuclear-transcribed mRNA"/>
    <property type="evidence" value="ECO:0007669"/>
    <property type="project" value="InterPro"/>
</dbReference>
<feature type="region of interest" description="Disordered" evidence="3">
    <location>
        <begin position="536"/>
        <end position="568"/>
    </location>
</feature>
<dbReference type="PANTHER" id="PTHR21551">
    <property type="entry name" value="TOPOISOMERASE II-ASSOCIATED PROTEIN PAT1"/>
    <property type="match status" value="1"/>
</dbReference>
<feature type="region of interest" description="Disordered" evidence="3">
    <location>
        <begin position="1"/>
        <end position="21"/>
    </location>
</feature>
<feature type="compositionally biased region" description="Polar residues" evidence="3">
    <location>
        <begin position="324"/>
        <end position="351"/>
    </location>
</feature>
<proteinExistence type="predicted"/>
<dbReference type="GO" id="GO:0003723">
    <property type="term" value="F:RNA binding"/>
    <property type="evidence" value="ECO:0007669"/>
    <property type="project" value="TreeGrafter"/>
</dbReference>
<feature type="compositionally biased region" description="Polar residues" evidence="3">
    <location>
        <begin position="761"/>
        <end position="779"/>
    </location>
</feature>
<feature type="region of interest" description="Disordered" evidence="3">
    <location>
        <begin position="169"/>
        <end position="188"/>
    </location>
</feature>
<feature type="compositionally biased region" description="Pro residues" evidence="3">
    <location>
        <begin position="393"/>
        <end position="402"/>
    </location>
</feature>
<feature type="region of interest" description="Disordered" evidence="3">
    <location>
        <begin position="621"/>
        <end position="640"/>
    </location>
</feature>
<dbReference type="InterPro" id="IPR039900">
    <property type="entry name" value="Pat1-like"/>
</dbReference>
<dbReference type="GO" id="GO:0000932">
    <property type="term" value="C:P-body"/>
    <property type="evidence" value="ECO:0007669"/>
    <property type="project" value="UniProtKB-SubCell"/>
</dbReference>
<gene>
    <name evidence="4" type="primary">101898710</name>
</gene>
<accession>A0A1I8MEE3</accession>
<comment type="subcellular location">
    <subcellularLocation>
        <location evidence="1">Cytoplasm</location>
        <location evidence="1">P-body</location>
    </subcellularLocation>
</comment>
<dbReference type="KEGG" id="mde:101898710"/>
<feature type="compositionally biased region" description="Low complexity" evidence="3">
    <location>
        <begin position="360"/>
        <end position="370"/>
    </location>
</feature>
<name>A0A1I8MEE3_MUSDO</name>
<protein>
    <recommendedName>
        <fullName evidence="5">mRNA decay factor PAT1 domain-containing protein</fullName>
    </recommendedName>
</protein>
<feature type="compositionally biased region" description="Polar residues" evidence="3">
    <location>
        <begin position="717"/>
        <end position="733"/>
    </location>
</feature>
<dbReference type="VEuPathDB" id="VectorBase:MDOA004041"/>
<evidence type="ECO:0000256" key="1">
    <source>
        <dbReference type="ARBA" id="ARBA00004201"/>
    </source>
</evidence>
<dbReference type="STRING" id="7370.A0A1I8MEE3"/>
<dbReference type="RefSeq" id="XP_005182030.2">
    <property type="nucleotide sequence ID" value="XM_005181973.4"/>
</dbReference>
<dbReference type="VEuPathDB" id="VectorBase:MDOMA2_021004"/>
<feature type="compositionally biased region" description="Low complexity" evidence="3">
    <location>
        <begin position="734"/>
        <end position="755"/>
    </location>
</feature>
<evidence type="ECO:0008006" key="5">
    <source>
        <dbReference type="Google" id="ProtNLM"/>
    </source>
</evidence>
<evidence type="ECO:0000313" key="4">
    <source>
        <dbReference type="EnsemblMetazoa" id="MDOA004041-PA"/>
    </source>
</evidence>
<feature type="region of interest" description="Disordered" evidence="3">
    <location>
        <begin position="717"/>
        <end position="779"/>
    </location>
</feature>
<feature type="compositionally biased region" description="Low complexity" evidence="3">
    <location>
        <begin position="238"/>
        <end position="265"/>
    </location>
</feature>
<evidence type="ECO:0000256" key="2">
    <source>
        <dbReference type="ARBA" id="ARBA00022490"/>
    </source>
</evidence>
<dbReference type="GO" id="GO:0033962">
    <property type="term" value="P:P-body assembly"/>
    <property type="evidence" value="ECO:0007669"/>
    <property type="project" value="TreeGrafter"/>
</dbReference>
<evidence type="ECO:0000256" key="3">
    <source>
        <dbReference type="SAM" id="MobiDB-lite"/>
    </source>
</evidence>
<sequence>MENSFFGFDTSMPLDDDGGGRIAEPSEEEYDALNDETFGSAINGDWEEVHENLVRLDGELDGDTLDSTGNVASGGGGYGTSMNTLRNSRQQRRSDSDLELNLTGMKLDDVDISYGENENMSTLLGDPMKMDPSVWSLQPSRVHHNANDDGILRMTPNAAAFLTEHFPSPFHKAPQQPPHPQHQHAHFQMMAQQASHRQTPVNMPPLGLPNLPPMHPQGGPPKICTLEDIERNLIMQQAAAKQEQAQQQQQQQQQTSQQQDRNAQAMDTSAQQHRLLNDTLKHTPSTSTPMQQQQQQQQAQQNQQNQQHQLLEQQQQLNQKLQQKAGSSSFPNSAQHQSPPRPSSNFANNLAQHPLGSLLQQQQQQQQQQQHPQPATLNAAGNRINPGFFFPHGPHPQLPPHPLLNQHGLPNNFTNQRPLPNPHLPVALNNFAMHPNFNAMRAAAVAAGIHPATLLAQQQQAVAAAAIANRIPGHPPNPMMLLNNQSSSNSSFNMFNMRLVQEIQQNHPLLQNSARQSQQMLQNATGPNNLLNLQQHQLHQHKRAGSVPIMNPNQKLNHNMRRDGTGNGNLPHEDYDEYANLMSTRDKHWLIGIQLSQLNTDTPYIDDYYYTVYKERKTVQNGSLRHSQAHKDNQLNHPLTQPKGHAQLILVQLGNKNGNRNGQQRERRNSDNHNNNQDMKVPMYVYTPLKFENSLGKLQYGSVTAPRKIIDAEIMSNESPNTHGNGTDNAAHNTSTGSSVVTTAANNGSATAAGGKRSETPGVSQLPNSTGSGDLNSSNTQRKSRYILLHIETLYRVLLKLDDLNNPKAIETILMKKKKESERIAAMEQLENANKTPEERAADTVSNPSLRTKFNYEIETKEALVEKLVAGLQHDKVVAMMNVRKGKVLIRRIMPYIEQHDARWNVWIGVFHSLQSVVKKDRDDAEGILYSLYPEFNKQIKSANFEIIVKISSAISLNDKKANGVFCSKFGISSLVCLILQAENIYDKNEDATLTEQNKDNWRQFLDQVATSLNRTIQNQTICAAIESDSITPIMNHFARFKDLKLDSLLALITEAKQQIN</sequence>
<dbReference type="eggNOG" id="KOG4592">
    <property type="taxonomic scope" value="Eukaryota"/>
</dbReference>
<feature type="region of interest" description="Disordered" evidence="3">
    <location>
        <begin position="238"/>
        <end position="413"/>
    </location>
</feature>
<dbReference type="AlphaFoldDB" id="A0A1I8MEE3"/>